<evidence type="ECO:0000313" key="1">
    <source>
        <dbReference type="EMBL" id="EGZ08150.1"/>
    </source>
</evidence>
<dbReference type="GeneID" id="20642663"/>
<keyword evidence="2" id="KW-1185">Reference proteome</keyword>
<dbReference type="KEGG" id="psoj:PHYSODRAFT_306194"/>
<name>G5A8C4_PHYSP</name>
<dbReference type="SUPFAM" id="SSF52047">
    <property type="entry name" value="RNI-like"/>
    <property type="match status" value="1"/>
</dbReference>
<proteinExistence type="predicted"/>
<dbReference type="Proteomes" id="UP000002640">
    <property type="component" value="Unassembled WGS sequence"/>
</dbReference>
<dbReference type="RefSeq" id="XP_009536322.1">
    <property type="nucleotide sequence ID" value="XM_009538027.1"/>
</dbReference>
<gene>
    <name evidence="1" type="ORF">PHYSODRAFT_306194</name>
</gene>
<organism evidence="1 2">
    <name type="scientific">Phytophthora sojae (strain P6497)</name>
    <name type="common">Soybean stem and root rot agent</name>
    <name type="synonym">Phytophthora megasperma f. sp. glycines</name>
    <dbReference type="NCBI Taxonomy" id="1094619"/>
    <lineage>
        <taxon>Eukaryota</taxon>
        <taxon>Sar</taxon>
        <taxon>Stramenopiles</taxon>
        <taxon>Oomycota</taxon>
        <taxon>Peronosporomycetes</taxon>
        <taxon>Peronosporales</taxon>
        <taxon>Peronosporaceae</taxon>
        <taxon>Phytophthora</taxon>
    </lineage>
</organism>
<accession>G5A8C4</accession>
<protein>
    <submittedName>
        <fullName evidence="1">Uncharacterized protein</fullName>
    </submittedName>
</protein>
<dbReference type="AlphaFoldDB" id="G5A8C4"/>
<evidence type="ECO:0000313" key="2">
    <source>
        <dbReference type="Proteomes" id="UP000002640"/>
    </source>
</evidence>
<sequence>MSAELDRRWGFLAPWCAALKGLLHYKYPTHDEALWDIRKRRLQVRFPTRYDDTELGGDFYWDGDDEIEFSDKFQKIREALALFSAVAHVDQSAWRYLLDNYCKVDLGQEREDIPARFLAFLDLETQEDLAYEGSFDLDPVQLCDTHQRKHPTDAYVAALRKISALDKRLKSDKPGVDIEIPVRLYFPGMDIISVDGPQKVFNDMQLAERMIRRKWARYEEGPKCRPVDPGQLRCTFVLEPMIASFNDCWITPTMAEMLEHHVRANVWFSQLSLWVKLDPDLKTDLPRLRLTFAKIMAAVFDSAHRSPELANTAYHTKIEPSSMVSKRLQLGTVHLKYNCWLRPKDVEAMFSAIAVSQTTSKLSMRLQMREDQDSVKWWKWLVMTVEDVEAFAPVLNSEHPEEEVCVCPRGQVEESYATLESEAPIRWQFDEEDEYPALSFESPIRYVRTCSDYGESEWVDALVPGLGRCQVQRDDLVFDDTEDDVRSTALTSLTLQFADFDDPDFDSLPIFLAAVGSSLKFLTLGVACMELDDILRCCPNLHELVIRDQLVEEARFNFAEYRLVNGSLPSLNFNCNDVAELSRALSDTKNPLSKCARRIRIRLNQLVAGFSTR</sequence>
<dbReference type="InParanoid" id="G5A8C4"/>
<reference evidence="1 2" key="1">
    <citation type="journal article" date="2006" name="Science">
        <title>Phytophthora genome sequences uncover evolutionary origins and mechanisms of pathogenesis.</title>
        <authorList>
            <person name="Tyler B.M."/>
            <person name="Tripathy S."/>
            <person name="Zhang X."/>
            <person name="Dehal P."/>
            <person name="Jiang R.H."/>
            <person name="Aerts A."/>
            <person name="Arredondo F.D."/>
            <person name="Baxter L."/>
            <person name="Bensasson D."/>
            <person name="Beynon J.L."/>
            <person name="Chapman J."/>
            <person name="Damasceno C.M."/>
            <person name="Dorrance A.E."/>
            <person name="Dou D."/>
            <person name="Dickerman A.W."/>
            <person name="Dubchak I.L."/>
            <person name="Garbelotto M."/>
            <person name="Gijzen M."/>
            <person name="Gordon S.G."/>
            <person name="Govers F."/>
            <person name="Grunwald N.J."/>
            <person name="Huang W."/>
            <person name="Ivors K.L."/>
            <person name="Jones R.W."/>
            <person name="Kamoun S."/>
            <person name="Krampis K."/>
            <person name="Lamour K.H."/>
            <person name="Lee M.K."/>
            <person name="McDonald W.H."/>
            <person name="Medina M."/>
            <person name="Meijer H.J."/>
            <person name="Nordberg E.K."/>
            <person name="Maclean D.J."/>
            <person name="Ospina-Giraldo M.D."/>
            <person name="Morris P.F."/>
            <person name="Phuntumart V."/>
            <person name="Putnam N.H."/>
            <person name="Rash S."/>
            <person name="Rose J.K."/>
            <person name="Sakihama Y."/>
            <person name="Salamov A.A."/>
            <person name="Savidor A."/>
            <person name="Scheuring C.F."/>
            <person name="Smith B.M."/>
            <person name="Sobral B.W."/>
            <person name="Terry A."/>
            <person name="Torto-Alalibo T.A."/>
            <person name="Win J."/>
            <person name="Xu Z."/>
            <person name="Zhang H."/>
            <person name="Grigoriev I.V."/>
            <person name="Rokhsar D.S."/>
            <person name="Boore J.L."/>
        </authorList>
    </citation>
    <scope>NUCLEOTIDE SEQUENCE [LARGE SCALE GENOMIC DNA]</scope>
    <source>
        <strain evidence="1 2">P6497</strain>
    </source>
</reference>
<dbReference type="EMBL" id="JH159161">
    <property type="protein sequence ID" value="EGZ08150.1"/>
    <property type="molecule type" value="Genomic_DNA"/>
</dbReference>